<dbReference type="InParanoid" id="G3HUT2"/>
<organism evidence="1 2">
    <name type="scientific">Cricetulus griseus</name>
    <name type="common">Chinese hamster</name>
    <name type="synonym">Cricetulus barabensis griseus</name>
    <dbReference type="NCBI Taxonomy" id="10029"/>
    <lineage>
        <taxon>Eukaryota</taxon>
        <taxon>Metazoa</taxon>
        <taxon>Chordata</taxon>
        <taxon>Craniata</taxon>
        <taxon>Vertebrata</taxon>
        <taxon>Euteleostomi</taxon>
        <taxon>Mammalia</taxon>
        <taxon>Eutheria</taxon>
        <taxon>Euarchontoglires</taxon>
        <taxon>Glires</taxon>
        <taxon>Rodentia</taxon>
        <taxon>Myomorpha</taxon>
        <taxon>Muroidea</taxon>
        <taxon>Cricetidae</taxon>
        <taxon>Cricetinae</taxon>
        <taxon>Cricetulus</taxon>
    </lineage>
</organism>
<protein>
    <submittedName>
        <fullName evidence="1">Uncharacterized protein</fullName>
    </submittedName>
</protein>
<reference evidence="2" key="1">
    <citation type="journal article" date="2011" name="Nat. Biotechnol.">
        <title>The genomic sequence of the Chinese hamster ovary (CHO)-K1 cell line.</title>
        <authorList>
            <person name="Xu X."/>
            <person name="Nagarajan H."/>
            <person name="Lewis N.E."/>
            <person name="Pan S."/>
            <person name="Cai Z."/>
            <person name="Liu X."/>
            <person name="Chen W."/>
            <person name="Xie M."/>
            <person name="Wang W."/>
            <person name="Hammond S."/>
            <person name="Andersen M.R."/>
            <person name="Neff N."/>
            <person name="Passarelli B."/>
            <person name="Koh W."/>
            <person name="Fan H.C."/>
            <person name="Wang J."/>
            <person name="Gui Y."/>
            <person name="Lee K.H."/>
            <person name="Betenbaugh M.J."/>
            <person name="Quake S.R."/>
            <person name="Famili I."/>
            <person name="Palsson B.O."/>
            <person name="Wang J."/>
        </authorList>
    </citation>
    <scope>NUCLEOTIDE SEQUENCE [LARGE SCALE GENOMIC DNA]</scope>
    <source>
        <strain evidence="2">CHO K1 cell line</strain>
    </source>
</reference>
<dbReference type="AlphaFoldDB" id="G3HUT2"/>
<proteinExistence type="predicted"/>
<evidence type="ECO:0000313" key="1">
    <source>
        <dbReference type="EMBL" id="EGW11309.1"/>
    </source>
</evidence>
<evidence type="ECO:0000313" key="2">
    <source>
        <dbReference type="Proteomes" id="UP000001075"/>
    </source>
</evidence>
<dbReference type="EMBL" id="JH000752">
    <property type="protein sequence ID" value="EGW11309.1"/>
    <property type="molecule type" value="Genomic_DNA"/>
</dbReference>
<dbReference type="Proteomes" id="UP000001075">
    <property type="component" value="Unassembled WGS sequence"/>
</dbReference>
<name>G3HUT2_CRIGR</name>
<gene>
    <name evidence="1" type="ORF">I79_014698</name>
</gene>
<accession>G3HUT2</accession>
<sequence length="83" mass="8883">MGQSAEHGFLLQQLSDVFLTQVSNSHQTVGYCHSCCHHCCHSSHCCPRCYSTLSCDDGDEEICEACGGSGSSHHSQSCSSLLS</sequence>